<dbReference type="Proteomes" id="UP001105220">
    <property type="component" value="Unplaced"/>
</dbReference>
<evidence type="ECO:0000313" key="2">
    <source>
        <dbReference type="Proteomes" id="UP001105220"/>
    </source>
</evidence>
<dbReference type="EnsemblMetazoa" id="ACON029518-RA">
    <property type="protein sequence ID" value="ACON029518-PA"/>
    <property type="gene ID" value="ACON029518"/>
</dbReference>
<reference key="1">
    <citation type="journal article" date="2019" name="Genes (Basel)">
        <title>A High-Quality De novo Genome Assembly from a Single Mosquito Using PacBio Sequencing.</title>
        <authorList>
            <person name="Kingan S.B."/>
            <person name="Heaton H."/>
            <person name="Cudini J."/>
            <person name="Lambert C.C."/>
            <person name="Baybayan P."/>
            <person name="Galvin B.D."/>
            <person name="Durbin R."/>
            <person name="Korlach J."/>
            <person name="Lawniczak M.K.N."/>
        </authorList>
    </citation>
    <scope>NUCLEOTIDE SEQUENCE [LARGE SCALE GENOMIC DNA]</scope>
    <source>
        <strain>Mali-NIH</strain>
    </source>
</reference>
<dbReference type="VEuPathDB" id="VectorBase:ACON029518"/>
<accession>A0A6E8WA80</accession>
<reference evidence="1" key="2">
    <citation type="submission" date="2020-05" db="UniProtKB">
        <authorList>
            <consortium name="EnsemblMetazoa"/>
        </authorList>
    </citation>
    <scope>IDENTIFICATION</scope>
    <source>
        <strain evidence="1">Ngousso</strain>
    </source>
</reference>
<organism evidence="1 2">
    <name type="scientific">Anopheles coluzzii</name>
    <name type="common">African malaria mosquito</name>
    <dbReference type="NCBI Taxonomy" id="1518534"/>
    <lineage>
        <taxon>Eukaryota</taxon>
        <taxon>Metazoa</taxon>
        <taxon>Ecdysozoa</taxon>
        <taxon>Arthropoda</taxon>
        <taxon>Hexapoda</taxon>
        <taxon>Insecta</taxon>
        <taxon>Pterygota</taxon>
        <taxon>Neoptera</taxon>
        <taxon>Endopterygota</taxon>
        <taxon>Diptera</taxon>
        <taxon>Nematocera</taxon>
        <taxon>Culicoidea</taxon>
        <taxon>Culicidae</taxon>
        <taxon>Anophelinae</taxon>
        <taxon>Anopheles</taxon>
    </lineage>
</organism>
<name>A0A6E8WA80_ANOCL</name>
<protein>
    <submittedName>
        <fullName evidence="1">Uncharacterized protein</fullName>
    </submittedName>
</protein>
<evidence type="ECO:0000313" key="1">
    <source>
        <dbReference type="EnsemblMetazoa" id="ACON029518-PA"/>
    </source>
</evidence>
<dbReference type="AlphaFoldDB" id="A0A6E8WA80"/>
<keyword evidence="2" id="KW-1185">Reference proteome</keyword>
<proteinExistence type="predicted"/>
<sequence>MKCINMFSSKIFCGSLAPGRPSCGSS</sequence>